<proteinExistence type="predicted"/>
<accession>A0A9Q3BKL1</accession>
<reference evidence="1" key="1">
    <citation type="submission" date="2021-03" db="EMBL/GenBank/DDBJ databases">
        <title>Draft genome sequence of rust myrtle Austropuccinia psidii MF-1, a brazilian biotype.</title>
        <authorList>
            <person name="Quecine M.C."/>
            <person name="Pachon D.M.R."/>
            <person name="Bonatelli M.L."/>
            <person name="Correr F.H."/>
            <person name="Franceschini L.M."/>
            <person name="Leite T.F."/>
            <person name="Margarido G.R.A."/>
            <person name="Almeida C.A."/>
            <person name="Ferrarezi J.A."/>
            <person name="Labate C.A."/>
        </authorList>
    </citation>
    <scope>NUCLEOTIDE SEQUENCE</scope>
    <source>
        <strain evidence="1">MF-1</strain>
    </source>
</reference>
<dbReference type="AlphaFoldDB" id="A0A9Q3BKL1"/>
<protein>
    <submittedName>
        <fullName evidence="1">Uncharacterized protein</fullName>
    </submittedName>
</protein>
<dbReference type="EMBL" id="AVOT02001402">
    <property type="protein sequence ID" value="MBW0466820.1"/>
    <property type="molecule type" value="Genomic_DNA"/>
</dbReference>
<sequence>MSQILDEHKQEYPCQRPCMSWLMSPCGCTTLRKSSQNTYVSSKASPKVSVFLPQVTSQQTPLTLISI</sequence>
<evidence type="ECO:0000313" key="2">
    <source>
        <dbReference type="Proteomes" id="UP000765509"/>
    </source>
</evidence>
<keyword evidence="2" id="KW-1185">Reference proteome</keyword>
<dbReference type="Proteomes" id="UP000765509">
    <property type="component" value="Unassembled WGS sequence"/>
</dbReference>
<comment type="caution">
    <text evidence="1">The sequence shown here is derived from an EMBL/GenBank/DDBJ whole genome shotgun (WGS) entry which is preliminary data.</text>
</comment>
<evidence type="ECO:0000313" key="1">
    <source>
        <dbReference type="EMBL" id="MBW0466820.1"/>
    </source>
</evidence>
<gene>
    <name evidence="1" type="ORF">O181_006535</name>
</gene>
<name>A0A9Q3BKL1_9BASI</name>
<organism evidence="1 2">
    <name type="scientific">Austropuccinia psidii MF-1</name>
    <dbReference type="NCBI Taxonomy" id="1389203"/>
    <lineage>
        <taxon>Eukaryota</taxon>
        <taxon>Fungi</taxon>
        <taxon>Dikarya</taxon>
        <taxon>Basidiomycota</taxon>
        <taxon>Pucciniomycotina</taxon>
        <taxon>Pucciniomycetes</taxon>
        <taxon>Pucciniales</taxon>
        <taxon>Sphaerophragmiaceae</taxon>
        <taxon>Austropuccinia</taxon>
    </lineage>
</organism>